<dbReference type="Gene3D" id="2.160.20.80">
    <property type="entry name" value="E3 ubiquitin-protein ligase SopA"/>
    <property type="match status" value="1"/>
</dbReference>
<dbReference type="AlphaFoldDB" id="A0AAW1PUA0"/>
<evidence type="ECO:0000256" key="1">
    <source>
        <dbReference type="ARBA" id="ARBA00022737"/>
    </source>
</evidence>
<comment type="caution">
    <text evidence="2">The sequence shown here is derived from an EMBL/GenBank/DDBJ whole genome shotgun (WGS) entry which is preliminary data.</text>
</comment>
<gene>
    <name evidence="2" type="ORF">WJX73_007128</name>
</gene>
<organism evidence="2 3">
    <name type="scientific">Symbiochloris irregularis</name>
    <dbReference type="NCBI Taxonomy" id="706552"/>
    <lineage>
        <taxon>Eukaryota</taxon>
        <taxon>Viridiplantae</taxon>
        <taxon>Chlorophyta</taxon>
        <taxon>core chlorophytes</taxon>
        <taxon>Trebouxiophyceae</taxon>
        <taxon>Trebouxiales</taxon>
        <taxon>Trebouxiaceae</taxon>
        <taxon>Symbiochloris</taxon>
    </lineage>
</organism>
<dbReference type="InterPro" id="IPR001646">
    <property type="entry name" value="5peptide_repeat"/>
</dbReference>
<dbReference type="EMBL" id="JALJOQ010000010">
    <property type="protein sequence ID" value="KAK9811996.1"/>
    <property type="molecule type" value="Genomic_DNA"/>
</dbReference>
<dbReference type="Proteomes" id="UP001465755">
    <property type="component" value="Unassembled WGS sequence"/>
</dbReference>
<dbReference type="SUPFAM" id="SSF141571">
    <property type="entry name" value="Pentapeptide repeat-like"/>
    <property type="match status" value="1"/>
</dbReference>
<protein>
    <recommendedName>
        <fullName evidence="4">Thylakoid lumenal 17.4 kDa protein, chloroplastic</fullName>
    </recommendedName>
</protein>
<keyword evidence="1" id="KW-0677">Repeat</keyword>
<keyword evidence="3" id="KW-1185">Reference proteome</keyword>
<sequence length="230" mass="24553">MVLALQQRPCCCTTTARADLRQGAHTRLLTRAALARPEGQKSDTGLSKQGRVALAGLAAALTLASTPHLCSARAVLPPIDQDPKRCERAYVGNTIGQANAVADKLLDLRKCNFKDADLSKKVLSGALISESDVSGANLREAVLTKAYAAKSDFTGADLTNAVVDRVDFRKANLKNVKFKNTVVTGSVFEDANLEGAVFEDALIGREDVKKLCLNPSLQGEARQDVGCRTK</sequence>
<reference evidence="2 3" key="1">
    <citation type="journal article" date="2024" name="Nat. Commun.">
        <title>Phylogenomics reveals the evolutionary origins of lichenization in chlorophyte algae.</title>
        <authorList>
            <person name="Puginier C."/>
            <person name="Libourel C."/>
            <person name="Otte J."/>
            <person name="Skaloud P."/>
            <person name="Haon M."/>
            <person name="Grisel S."/>
            <person name="Petersen M."/>
            <person name="Berrin J.G."/>
            <person name="Delaux P.M."/>
            <person name="Dal Grande F."/>
            <person name="Keller J."/>
        </authorList>
    </citation>
    <scope>NUCLEOTIDE SEQUENCE [LARGE SCALE GENOMIC DNA]</scope>
    <source>
        <strain evidence="2 3">SAG 2036</strain>
    </source>
</reference>
<dbReference type="Pfam" id="PF00805">
    <property type="entry name" value="Pentapeptide"/>
    <property type="match status" value="1"/>
</dbReference>
<accession>A0AAW1PUA0</accession>
<evidence type="ECO:0000313" key="2">
    <source>
        <dbReference type="EMBL" id="KAK9811996.1"/>
    </source>
</evidence>
<evidence type="ECO:0008006" key="4">
    <source>
        <dbReference type="Google" id="ProtNLM"/>
    </source>
</evidence>
<dbReference type="PANTHER" id="PTHR47485">
    <property type="entry name" value="THYLAKOID LUMENAL 17.4 KDA PROTEIN, CHLOROPLASTIC"/>
    <property type="match status" value="1"/>
</dbReference>
<name>A0AAW1PUA0_9CHLO</name>
<dbReference type="PANTHER" id="PTHR47485:SF1">
    <property type="entry name" value="THYLAKOID LUMENAL 17.4 KDA PROTEIN, CHLOROPLASTIC"/>
    <property type="match status" value="1"/>
</dbReference>
<evidence type="ECO:0000313" key="3">
    <source>
        <dbReference type="Proteomes" id="UP001465755"/>
    </source>
</evidence>
<proteinExistence type="predicted"/>